<dbReference type="Pfam" id="PF14052">
    <property type="entry name" value="Caps_assemb_Wzi"/>
    <property type="match status" value="1"/>
</dbReference>
<dbReference type="InterPro" id="IPR038636">
    <property type="entry name" value="Wzi_sf"/>
</dbReference>
<accession>A0A383F1P8</accession>
<protein>
    <submittedName>
        <fullName evidence="1">Uncharacterized protein</fullName>
    </submittedName>
</protein>
<sequence length="228" mass="26618">KITFNFGIAHGVFDKNDFYNEAPLLHEKFLYINIKKNNYQLGIGFVHEAIWAGSTLRLGNQPSTLKDFIKVFFSEDGKKMESDPHANALGNHLGISEFFFQNHKNNQILKLYYQHFFEDTSGLRFRNGIDGLWGAELKNYIPDSTILLEYLDTTHCCVDPPYVNDIYYTHYQYDSGWSYKNYTLGNPFINRLEHEMIKVFHLGISGTILSNYHYKVKVSRRINTNDSF</sequence>
<proteinExistence type="predicted"/>
<dbReference type="Gene3D" id="2.40.160.130">
    <property type="entry name" value="Capsule assembly protein Wzi"/>
    <property type="match status" value="1"/>
</dbReference>
<feature type="non-terminal residue" evidence="1">
    <location>
        <position position="1"/>
    </location>
</feature>
<dbReference type="InterPro" id="IPR026950">
    <property type="entry name" value="Caps_assemb_Wzi"/>
</dbReference>
<gene>
    <name evidence="1" type="ORF">METZ01_LOCUS515199</name>
</gene>
<feature type="non-terminal residue" evidence="1">
    <location>
        <position position="228"/>
    </location>
</feature>
<dbReference type="EMBL" id="UINC01230282">
    <property type="protein sequence ID" value="SVE62345.1"/>
    <property type="molecule type" value="Genomic_DNA"/>
</dbReference>
<evidence type="ECO:0000313" key="1">
    <source>
        <dbReference type="EMBL" id="SVE62345.1"/>
    </source>
</evidence>
<name>A0A383F1P8_9ZZZZ</name>
<reference evidence="1" key="1">
    <citation type="submission" date="2018-05" db="EMBL/GenBank/DDBJ databases">
        <authorList>
            <person name="Lanie J.A."/>
            <person name="Ng W.-L."/>
            <person name="Kazmierczak K.M."/>
            <person name="Andrzejewski T.M."/>
            <person name="Davidsen T.M."/>
            <person name="Wayne K.J."/>
            <person name="Tettelin H."/>
            <person name="Glass J.I."/>
            <person name="Rusch D."/>
            <person name="Podicherti R."/>
            <person name="Tsui H.-C.T."/>
            <person name="Winkler M.E."/>
        </authorList>
    </citation>
    <scope>NUCLEOTIDE SEQUENCE</scope>
</reference>
<dbReference type="AlphaFoldDB" id="A0A383F1P8"/>
<organism evidence="1">
    <name type="scientific">marine metagenome</name>
    <dbReference type="NCBI Taxonomy" id="408172"/>
    <lineage>
        <taxon>unclassified sequences</taxon>
        <taxon>metagenomes</taxon>
        <taxon>ecological metagenomes</taxon>
    </lineage>
</organism>